<keyword evidence="4" id="KW-1185">Reference proteome</keyword>
<protein>
    <submittedName>
        <fullName evidence="3">16S rRNA (Guanine966-N2)-methyltransferase</fullName>
    </submittedName>
</protein>
<dbReference type="FunCoup" id="A0A397QV46">
    <property type="interactions" value="379"/>
</dbReference>
<dbReference type="PANTHER" id="PTHR43542">
    <property type="entry name" value="METHYLTRANSFERASE"/>
    <property type="match status" value="1"/>
</dbReference>
<dbReference type="SUPFAM" id="SSF53335">
    <property type="entry name" value="S-adenosyl-L-methionine-dependent methyltransferases"/>
    <property type="match status" value="1"/>
</dbReference>
<dbReference type="CDD" id="cd02440">
    <property type="entry name" value="AdoMet_MTases"/>
    <property type="match status" value="1"/>
</dbReference>
<keyword evidence="1 3" id="KW-0489">Methyltransferase</keyword>
<dbReference type="InterPro" id="IPR004398">
    <property type="entry name" value="RNA_MeTrfase_RsmD"/>
</dbReference>
<evidence type="ECO:0000256" key="2">
    <source>
        <dbReference type="ARBA" id="ARBA00022679"/>
    </source>
</evidence>
<dbReference type="PANTHER" id="PTHR43542:SF1">
    <property type="entry name" value="METHYLTRANSFERASE"/>
    <property type="match status" value="1"/>
</dbReference>
<dbReference type="InterPro" id="IPR029063">
    <property type="entry name" value="SAM-dependent_MTases_sf"/>
</dbReference>
<name>A0A397QV46_9MOLU</name>
<keyword evidence="2 3" id="KW-0808">Transferase</keyword>
<dbReference type="Pfam" id="PF03602">
    <property type="entry name" value="Cons_hypoth95"/>
    <property type="match status" value="1"/>
</dbReference>
<proteinExistence type="predicted"/>
<dbReference type="OrthoDB" id="9803017at2"/>
<evidence type="ECO:0000313" key="3">
    <source>
        <dbReference type="EMBL" id="RIA64928.1"/>
    </source>
</evidence>
<dbReference type="PROSITE" id="PS00092">
    <property type="entry name" value="N6_MTASE"/>
    <property type="match status" value="1"/>
</dbReference>
<evidence type="ECO:0000313" key="4">
    <source>
        <dbReference type="Proteomes" id="UP000266506"/>
    </source>
</evidence>
<evidence type="ECO:0000256" key="1">
    <source>
        <dbReference type="ARBA" id="ARBA00022603"/>
    </source>
</evidence>
<sequence length="177" mass="20366">MRIVAGKLRHRIIDMTNLDTTRETQDKVRGAIYNMIGPYFDGGNALDLFAGSGAMGIEAYSRGIEKFTLNDLNKNAIEVCKRNCKSLGIINDVTFTNMDYNLFCETINQKYSLIILDPPYKMDDIKGILDKVYPLLTEDGIIVFEMGIDSIYPKEFHDMELWKNKEYGIKRVVVYRR</sequence>
<dbReference type="GO" id="GO:0031167">
    <property type="term" value="P:rRNA methylation"/>
    <property type="evidence" value="ECO:0007669"/>
    <property type="project" value="InterPro"/>
</dbReference>
<dbReference type="NCBIfam" id="TIGR00095">
    <property type="entry name" value="16S rRNA (guanine(966)-N(2))-methyltransferase RsmD"/>
    <property type="match status" value="1"/>
</dbReference>
<dbReference type="GO" id="GO:0008168">
    <property type="term" value="F:methyltransferase activity"/>
    <property type="evidence" value="ECO:0007669"/>
    <property type="project" value="UniProtKB-KW"/>
</dbReference>
<dbReference type="GO" id="GO:0003676">
    <property type="term" value="F:nucleic acid binding"/>
    <property type="evidence" value="ECO:0007669"/>
    <property type="project" value="InterPro"/>
</dbReference>
<accession>A0A397QV46</accession>
<dbReference type="InParanoid" id="A0A397QV46"/>
<reference evidence="3 4" key="1">
    <citation type="submission" date="2018-08" db="EMBL/GenBank/DDBJ databases">
        <title>Genomic Encyclopedia of Archaeal and Bacterial Type Strains, Phase II (KMG-II): from individual species to whole genera.</title>
        <authorList>
            <person name="Goeker M."/>
        </authorList>
    </citation>
    <scope>NUCLEOTIDE SEQUENCE [LARGE SCALE GENOMIC DNA]</scope>
    <source>
        <strain evidence="3 4">ATCC 27112</strain>
    </source>
</reference>
<dbReference type="EMBL" id="QXEV01000029">
    <property type="protein sequence ID" value="RIA64928.1"/>
    <property type="molecule type" value="Genomic_DNA"/>
</dbReference>
<dbReference type="Proteomes" id="UP000266506">
    <property type="component" value="Unassembled WGS sequence"/>
</dbReference>
<comment type="caution">
    <text evidence="3">The sequence shown here is derived from an EMBL/GenBank/DDBJ whole genome shotgun (WGS) entry which is preliminary data.</text>
</comment>
<dbReference type="Gene3D" id="3.40.50.150">
    <property type="entry name" value="Vaccinia Virus protein VP39"/>
    <property type="match status" value="1"/>
</dbReference>
<organism evidence="3 4">
    <name type="scientific">Anaeroplasma bactoclasticum</name>
    <dbReference type="NCBI Taxonomy" id="2088"/>
    <lineage>
        <taxon>Bacteria</taxon>
        <taxon>Bacillati</taxon>
        <taxon>Mycoplasmatota</taxon>
        <taxon>Mollicutes</taxon>
        <taxon>Anaeroplasmatales</taxon>
        <taxon>Anaeroplasmataceae</taxon>
        <taxon>Anaeroplasma</taxon>
    </lineage>
</organism>
<dbReference type="InterPro" id="IPR002052">
    <property type="entry name" value="DNA_methylase_N6_adenine_CS"/>
</dbReference>
<dbReference type="PIRSF" id="PIRSF004553">
    <property type="entry name" value="CHP00095"/>
    <property type="match status" value="1"/>
</dbReference>
<gene>
    <name evidence="3" type="ORF">EI71_01759</name>
</gene>
<dbReference type="RefSeq" id="WP_119016836.1">
    <property type="nucleotide sequence ID" value="NZ_QXEV01000029.1"/>
</dbReference>
<dbReference type="AlphaFoldDB" id="A0A397QV46"/>